<dbReference type="InterPro" id="IPR018076">
    <property type="entry name" value="T2SS_GspF_dom"/>
</dbReference>
<organism evidence="8 11">
    <name type="scientific">Paraburkholderia rhynchosiae</name>
    <dbReference type="NCBI Taxonomy" id="487049"/>
    <lineage>
        <taxon>Bacteria</taxon>
        <taxon>Pseudomonadati</taxon>
        <taxon>Pseudomonadota</taxon>
        <taxon>Betaproteobacteria</taxon>
        <taxon>Burkholderiales</taxon>
        <taxon>Burkholderiaceae</taxon>
        <taxon>Paraburkholderia</taxon>
    </lineage>
</organism>
<protein>
    <submittedName>
        <fullName evidence="9">Fimbrial protein</fullName>
    </submittedName>
</protein>
<dbReference type="Pfam" id="PF00482">
    <property type="entry name" value="T2SSF"/>
    <property type="match status" value="1"/>
</dbReference>
<dbReference type="EMBL" id="PNXY01000002">
    <property type="protein sequence ID" value="PMS33470.1"/>
    <property type="molecule type" value="Genomic_DNA"/>
</dbReference>
<evidence type="ECO:0000256" key="1">
    <source>
        <dbReference type="ARBA" id="ARBA00004651"/>
    </source>
</evidence>
<evidence type="ECO:0000313" key="9">
    <source>
        <dbReference type="EMBL" id="PMS33470.1"/>
    </source>
</evidence>
<proteinExistence type="predicted"/>
<evidence type="ECO:0000256" key="5">
    <source>
        <dbReference type="ARBA" id="ARBA00023136"/>
    </source>
</evidence>
<evidence type="ECO:0000259" key="7">
    <source>
        <dbReference type="Pfam" id="PF00482"/>
    </source>
</evidence>
<comment type="subcellular location">
    <subcellularLocation>
        <location evidence="1">Cell membrane</location>
        <topology evidence="1">Multi-pass membrane protein</topology>
    </subcellularLocation>
</comment>
<gene>
    <name evidence="9" type="ORF">C0Z16_02475</name>
    <name evidence="8" type="ORF">LMG27174_02699</name>
</gene>
<evidence type="ECO:0000256" key="4">
    <source>
        <dbReference type="ARBA" id="ARBA00022989"/>
    </source>
</evidence>
<feature type="transmembrane region" description="Helical" evidence="6">
    <location>
        <begin position="101"/>
        <end position="125"/>
    </location>
</feature>
<feature type="transmembrane region" description="Helical" evidence="6">
    <location>
        <begin position="288"/>
        <end position="310"/>
    </location>
</feature>
<feature type="transmembrane region" description="Helical" evidence="6">
    <location>
        <begin position="137"/>
        <end position="159"/>
    </location>
</feature>
<dbReference type="PANTHER" id="PTHR35007">
    <property type="entry name" value="INTEGRAL MEMBRANE PROTEIN-RELATED"/>
    <property type="match status" value="1"/>
</dbReference>
<evidence type="ECO:0000313" key="8">
    <source>
        <dbReference type="EMBL" id="CAB3681646.1"/>
    </source>
</evidence>
<name>A0A2N7WVQ4_9BURK</name>
<dbReference type="AlphaFoldDB" id="A0A2N7WVQ4"/>
<accession>A0A2N7WVQ4</accession>
<feature type="domain" description="Type II secretion system protein GspF" evidence="7">
    <location>
        <begin position="177"/>
        <end position="303"/>
    </location>
</feature>
<feature type="transmembrane region" description="Helical" evidence="6">
    <location>
        <begin position="6"/>
        <end position="27"/>
    </location>
</feature>
<dbReference type="RefSeq" id="WP_102630662.1">
    <property type="nucleotide sequence ID" value="NZ_CADIJZ010000008.1"/>
</dbReference>
<evidence type="ECO:0000313" key="10">
    <source>
        <dbReference type="Proteomes" id="UP000235659"/>
    </source>
</evidence>
<sequence length="319" mass="34623">MSPSNIEALINLLMLLALFAGLAIWWATQRGGRRGRIAERAREAALDHRAQASPEDGVEDSGVRSRTLRRLAKLGDRIPLFDAKYRLKLQRDMIRSGYRNSLAVSILLAVKFCTGLVCAAVTVMLGSHIPVIGAYPLIRGMAMMGAFVIGMIIPEYVVAFRAARRRNAMAGCLPDALDLLVICTNAGNSLPVSIRRVAEELATICPPLSKEFSLTADELKLSGDSIRALQGLAERVDLPSVRALISTLTQSMRYGTPITHALRILSRTERVAHIVSLEEKAAKLAPKIVLPMMLFILPAIVAIAGGPAVIQLLQFIAAR</sequence>
<dbReference type="OrthoDB" id="9810662at2"/>
<evidence type="ECO:0000256" key="3">
    <source>
        <dbReference type="ARBA" id="ARBA00022692"/>
    </source>
</evidence>
<reference evidence="8 11" key="2">
    <citation type="submission" date="2020-04" db="EMBL/GenBank/DDBJ databases">
        <authorList>
            <person name="De Canck E."/>
        </authorList>
    </citation>
    <scope>NUCLEOTIDE SEQUENCE [LARGE SCALE GENOMIC DNA]</scope>
    <source>
        <strain evidence="8 11">LMG 27174</strain>
    </source>
</reference>
<dbReference type="EMBL" id="CADIJZ010000008">
    <property type="protein sequence ID" value="CAB3681646.1"/>
    <property type="molecule type" value="Genomic_DNA"/>
</dbReference>
<keyword evidence="3 6" id="KW-0812">Transmembrane</keyword>
<dbReference type="Proteomes" id="UP000494205">
    <property type="component" value="Unassembled WGS sequence"/>
</dbReference>
<evidence type="ECO:0000256" key="6">
    <source>
        <dbReference type="SAM" id="Phobius"/>
    </source>
</evidence>
<keyword evidence="10" id="KW-1185">Reference proteome</keyword>
<reference evidence="9 10" key="1">
    <citation type="submission" date="2018-01" db="EMBL/GenBank/DDBJ databases">
        <title>Whole genome analyses suggest that Burkholderia sensu lato contains two further novel genera in the rhizoxinica-symbiotica group Mycetohabitans gen. nov., and Trinickia gen. nov.: implications for the evolution of diazotrophy and nodulation in the Burkholderiaceae.</title>
        <authorList>
            <person name="Estrada-de los Santos P."/>
            <person name="Palmer M."/>
            <person name="Chavez-Ramirez B."/>
            <person name="Beukes C."/>
            <person name="Steenkamp E.T."/>
            <person name="Hirsch A.M."/>
            <person name="Manyaka P."/>
            <person name="Maluk M."/>
            <person name="Lafos M."/>
            <person name="Crook M."/>
            <person name="Gross E."/>
            <person name="Simon M.F."/>
            <person name="Bueno dos Reis Junior F."/>
            <person name="Poole P.S."/>
            <person name="Venter S.N."/>
            <person name="James E.K."/>
        </authorList>
    </citation>
    <scope>NUCLEOTIDE SEQUENCE [LARGE SCALE GENOMIC DNA]</scope>
    <source>
        <strain evidence="9 10">WSM 3937</strain>
    </source>
</reference>
<dbReference type="GO" id="GO:0005886">
    <property type="term" value="C:plasma membrane"/>
    <property type="evidence" value="ECO:0007669"/>
    <property type="project" value="UniProtKB-SubCell"/>
</dbReference>
<evidence type="ECO:0000256" key="2">
    <source>
        <dbReference type="ARBA" id="ARBA00022475"/>
    </source>
</evidence>
<dbReference type="PANTHER" id="PTHR35007:SF2">
    <property type="entry name" value="PILUS ASSEMBLE PROTEIN"/>
    <property type="match status" value="1"/>
</dbReference>
<evidence type="ECO:0000313" key="11">
    <source>
        <dbReference type="Proteomes" id="UP000494205"/>
    </source>
</evidence>
<dbReference type="Proteomes" id="UP000235659">
    <property type="component" value="Unassembled WGS sequence"/>
</dbReference>
<keyword evidence="2" id="KW-1003">Cell membrane</keyword>
<keyword evidence="5 6" id="KW-0472">Membrane</keyword>
<keyword evidence="4 6" id="KW-1133">Transmembrane helix</keyword>